<accession>A0A6A6V9F7</accession>
<dbReference type="Proteomes" id="UP000799440">
    <property type="component" value="Unassembled WGS sequence"/>
</dbReference>
<feature type="compositionally biased region" description="Basic and acidic residues" evidence="1">
    <location>
        <begin position="130"/>
        <end position="142"/>
    </location>
</feature>
<feature type="region of interest" description="Disordered" evidence="1">
    <location>
        <begin position="76"/>
        <end position="244"/>
    </location>
</feature>
<dbReference type="EMBL" id="MU006580">
    <property type="protein sequence ID" value="KAF2745921.1"/>
    <property type="molecule type" value="Genomic_DNA"/>
</dbReference>
<feature type="compositionally biased region" description="Polar residues" evidence="1">
    <location>
        <begin position="198"/>
        <end position="209"/>
    </location>
</feature>
<evidence type="ECO:0000313" key="2">
    <source>
        <dbReference type="EMBL" id="KAF2745921.1"/>
    </source>
</evidence>
<evidence type="ECO:0000256" key="1">
    <source>
        <dbReference type="SAM" id="MobiDB-lite"/>
    </source>
</evidence>
<keyword evidence="3" id="KW-1185">Reference proteome</keyword>
<feature type="compositionally biased region" description="Basic and acidic residues" evidence="1">
    <location>
        <begin position="229"/>
        <end position="244"/>
    </location>
</feature>
<organism evidence="2 3">
    <name type="scientific">Sporormia fimetaria CBS 119925</name>
    <dbReference type="NCBI Taxonomy" id="1340428"/>
    <lineage>
        <taxon>Eukaryota</taxon>
        <taxon>Fungi</taxon>
        <taxon>Dikarya</taxon>
        <taxon>Ascomycota</taxon>
        <taxon>Pezizomycotina</taxon>
        <taxon>Dothideomycetes</taxon>
        <taxon>Pleosporomycetidae</taxon>
        <taxon>Pleosporales</taxon>
        <taxon>Sporormiaceae</taxon>
        <taxon>Sporormia</taxon>
    </lineage>
</organism>
<name>A0A6A6V9F7_9PLEO</name>
<feature type="compositionally biased region" description="Polar residues" evidence="1">
    <location>
        <begin position="81"/>
        <end position="92"/>
    </location>
</feature>
<protein>
    <submittedName>
        <fullName evidence="2">Uncharacterized protein</fullName>
    </submittedName>
</protein>
<reference evidence="2" key="1">
    <citation type="journal article" date="2020" name="Stud. Mycol.">
        <title>101 Dothideomycetes genomes: a test case for predicting lifestyles and emergence of pathogens.</title>
        <authorList>
            <person name="Haridas S."/>
            <person name="Albert R."/>
            <person name="Binder M."/>
            <person name="Bloem J."/>
            <person name="Labutti K."/>
            <person name="Salamov A."/>
            <person name="Andreopoulos B."/>
            <person name="Baker S."/>
            <person name="Barry K."/>
            <person name="Bills G."/>
            <person name="Bluhm B."/>
            <person name="Cannon C."/>
            <person name="Castanera R."/>
            <person name="Culley D."/>
            <person name="Daum C."/>
            <person name="Ezra D."/>
            <person name="Gonzalez J."/>
            <person name="Henrissat B."/>
            <person name="Kuo A."/>
            <person name="Liang C."/>
            <person name="Lipzen A."/>
            <person name="Lutzoni F."/>
            <person name="Magnuson J."/>
            <person name="Mondo S."/>
            <person name="Nolan M."/>
            <person name="Ohm R."/>
            <person name="Pangilinan J."/>
            <person name="Park H.-J."/>
            <person name="Ramirez L."/>
            <person name="Alfaro M."/>
            <person name="Sun H."/>
            <person name="Tritt A."/>
            <person name="Yoshinaga Y."/>
            <person name="Zwiers L.-H."/>
            <person name="Turgeon B."/>
            <person name="Goodwin S."/>
            <person name="Spatafora J."/>
            <person name="Crous P."/>
            <person name="Grigoriev I."/>
        </authorList>
    </citation>
    <scope>NUCLEOTIDE SEQUENCE</scope>
    <source>
        <strain evidence="2">CBS 119925</strain>
    </source>
</reference>
<sequence length="298" mass="32047">MPTTPVYSEGSDAELFVSPLQEGSSQEDLRPRSEDAATFSLNLEQELTQEQCPSPAASDALLRNTLLERQMLSIEDPLANESVTASTTNHDGSSIAGVLPVESEHTSSSSQSFIEAKEEQEKSSSQSVIDAKEEQKDSKEVGDAAVPGIEEMQEVDNPSPSIHSAPPFFRSAAPSPESSRPASPPPPKHAALPEETKPQANGTSPVPTTNEEKRRESKARRRAEKKKRAKEEKKAAKRAEEIKDREDVATAKSILVLGVVGSVGAAAVCLAASRGLREGATFWAIKVTKMIAEMMGWV</sequence>
<evidence type="ECO:0000313" key="3">
    <source>
        <dbReference type="Proteomes" id="UP000799440"/>
    </source>
</evidence>
<proteinExistence type="predicted"/>
<feature type="compositionally biased region" description="Low complexity" evidence="1">
    <location>
        <begin position="163"/>
        <end position="181"/>
    </location>
</feature>
<gene>
    <name evidence="2" type="ORF">M011DRAFT_478689</name>
</gene>
<feature type="compositionally biased region" description="Basic residues" evidence="1">
    <location>
        <begin position="216"/>
        <end position="228"/>
    </location>
</feature>
<feature type="region of interest" description="Disordered" evidence="1">
    <location>
        <begin position="1"/>
        <end position="34"/>
    </location>
</feature>
<dbReference type="AlphaFoldDB" id="A0A6A6V9F7"/>